<dbReference type="SUPFAM" id="SSF48208">
    <property type="entry name" value="Six-hairpin glycosidases"/>
    <property type="match status" value="1"/>
</dbReference>
<evidence type="ECO:0000256" key="3">
    <source>
        <dbReference type="ARBA" id="ARBA00022801"/>
    </source>
</evidence>
<evidence type="ECO:0000313" key="8">
    <source>
        <dbReference type="EMBL" id="TLS49047.1"/>
    </source>
</evidence>
<dbReference type="AlphaFoldDB" id="A0A5R9FYB4"/>
<dbReference type="Gene3D" id="2.60.120.560">
    <property type="entry name" value="Exo-inulinase, domain 1"/>
    <property type="match status" value="1"/>
</dbReference>
<dbReference type="EC" id="3.2.1.40" evidence="2"/>
<dbReference type="EMBL" id="VCIW01000025">
    <property type="protein sequence ID" value="TLS49047.1"/>
    <property type="molecule type" value="Genomic_DNA"/>
</dbReference>
<feature type="domain" description="Bacterial alpha-L-rhamnosidase N-terminal" evidence="5">
    <location>
        <begin position="212"/>
        <end position="375"/>
    </location>
</feature>
<evidence type="ECO:0000259" key="6">
    <source>
        <dbReference type="Pfam" id="PF17389"/>
    </source>
</evidence>
<evidence type="ECO:0000313" key="9">
    <source>
        <dbReference type="Proteomes" id="UP000309676"/>
    </source>
</evidence>
<dbReference type="Proteomes" id="UP000309676">
    <property type="component" value="Unassembled WGS sequence"/>
</dbReference>
<dbReference type="Pfam" id="PF05592">
    <property type="entry name" value="Bac_rhamnosid"/>
    <property type="match status" value="1"/>
</dbReference>
<dbReference type="InterPro" id="IPR008902">
    <property type="entry name" value="Rhamnosid_concanavalin"/>
</dbReference>
<dbReference type="InterPro" id="IPR008928">
    <property type="entry name" value="6-hairpin_glycosidase_sf"/>
</dbReference>
<comment type="caution">
    <text evidence="8">The sequence shown here is derived from an EMBL/GenBank/DDBJ whole genome shotgun (WGS) entry which is preliminary data.</text>
</comment>
<feature type="domain" description="Alpha-L-rhamnosidase C-terminal" evidence="7">
    <location>
        <begin position="803"/>
        <end position="878"/>
    </location>
</feature>
<keyword evidence="3" id="KW-0378">Hydrolase</keyword>
<dbReference type="InterPro" id="IPR013737">
    <property type="entry name" value="Bac_rhamnosid_N"/>
</dbReference>
<dbReference type="GO" id="GO:0030596">
    <property type="term" value="F:alpha-L-rhamnosidase activity"/>
    <property type="evidence" value="ECO:0007669"/>
    <property type="project" value="UniProtKB-EC"/>
</dbReference>
<dbReference type="GO" id="GO:0005975">
    <property type="term" value="P:carbohydrate metabolic process"/>
    <property type="evidence" value="ECO:0007669"/>
    <property type="project" value="InterPro"/>
</dbReference>
<dbReference type="InterPro" id="IPR035396">
    <property type="entry name" value="Bac_rhamnosid6H"/>
</dbReference>
<organism evidence="8 9">
    <name type="scientific">Paenibacillus antri</name>
    <dbReference type="NCBI Taxonomy" id="2582848"/>
    <lineage>
        <taxon>Bacteria</taxon>
        <taxon>Bacillati</taxon>
        <taxon>Bacillota</taxon>
        <taxon>Bacilli</taxon>
        <taxon>Bacillales</taxon>
        <taxon>Paenibacillaceae</taxon>
        <taxon>Paenibacillus</taxon>
    </lineage>
</organism>
<dbReference type="PANTHER" id="PTHR33307:SF6">
    <property type="entry name" value="ALPHA-RHAMNOSIDASE (EUROFUNG)-RELATED"/>
    <property type="match status" value="1"/>
</dbReference>
<evidence type="ECO:0000259" key="5">
    <source>
        <dbReference type="Pfam" id="PF08531"/>
    </source>
</evidence>
<dbReference type="Gene3D" id="2.60.120.260">
    <property type="entry name" value="Galactose-binding domain-like"/>
    <property type="match status" value="2"/>
</dbReference>
<dbReference type="Gene3D" id="2.60.420.10">
    <property type="entry name" value="Maltose phosphorylase, domain 3"/>
    <property type="match status" value="1"/>
</dbReference>
<accession>A0A5R9FYB4</accession>
<sequence length="892" mass="98549">MDIVEWNVGQGEARWIEKPAIDHRSWSRYTVEADVAVEAGGAAVLFGAQDETAFYGCGLDIIGLGAAVTLYSVEGGGRTELGRAALPGGEAAAVTRASLRIELGTGEVRVFANGRLALEAAAPDLRPGTIGFATGAGQRAVFRDLRVLAEDGRAMYVNRFYDPTAVHFGAGRIEGANGLLLEGDAVALLETPAATDSPLFRKAFELPAGVPVASAVARVYAVGWYELRVNGRKADNRVLTPANTPYERRMLYDEYDVTDALRTGGNALGLWLGNGYNANYSRWGWKWRRNKAVVLQLDVELADGGKRRIVTDETWRTADSPLLENDIYDGETYDGRLDRPGWDTYGFADDDWLPAAPAVPPEGTLEPNPQPPVRAFAPIEPVRVLRPRDGVAVYDFGQNVAGWAKATVEGAAGSRLTLRYSELIDADGNIDPWTNRNAKATDAYLLKGEGIETYEPRFTYHGFRYVEASGDARPIAVRAVPIRADVRETGRFACSDALVNRIQSNIRWSFLNNLVTIPTDCCQRDERTPCLMDSAVVEEAAIHNFDMRLYYRKWLGDIEDSVTNPDWSGDKVTLPWHLYWYYGDKETLARQYPSMRAYIDHLSGRWPEGVVTEGFGDWCAPNEDGWESYFREVDIVNTSLYYNQTSIVSEAAAVLGLPDEARRYAALTDTIKRAFNETFYKGDGRYGNGSQTAQLMPLALGLTPEETVAPAVRRLAEAIAAKDNRLDTGIYGTRYLLDVLADHGYVDLAFEVLTQENYPSFGYQIASGATTLWEQWSEKGGMHSHDHAMFGGIGVSFYTRLAGIRPLTPGYDTIRIHPCIPSALDWAEASVDTPKGRISSAWRKEEGRLRFEVDIPEGATAWIVLPGGSTKRAEHERERVLAGPGKHMFQIE</sequence>
<comment type="catalytic activity">
    <reaction evidence="1">
        <text>Hydrolysis of terminal non-reducing alpha-L-rhamnose residues in alpha-L-rhamnosides.</text>
        <dbReference type="EC" id="3.2.1.40"/>
    </reaction>
</comment>
<name>A0A5R9FYB4_9BACL</name>
<dbReference type="InterPro" id="IPR035398">
    <property type="entry name" value="Bac_rhamnosid_C"/>
</dbReference>
<evidence type="ECO:0000259" key="4">
    <source>
        <dbReference type="Pfam" id="PF05592"/>
    </source>
</evidence>
<evidence type="ECO:0000256" key="2">
    <source>
        <dbReference type="ARBA" id="ARBA00012652"/>
    </source>
</evidence>
<reference evidence="8 9" key="1">
    <citation type="submission" date="2019-05" db="EMBL/GenBank/DDBJ databases">
        <authorList>
            <person name="Narsing Rao M.P."/>
            <person name="Li W.J."/>
        </authorList>
    </citation>
    <scope>NUCLEOTIDE SEQUENCE [LARGE SCALE GENOMIC DNA]</scope>
    <source>
        <strain evidence="8 9">SYSU_K30003</strain>
    </source>
</reference>
<evidence type="ECO:0000259" key="7">
    <source>
        <dbReference type="Pfam" id="PF17390"/>
    </source>
</evidence>
<proteinExistence type="predicted"/>
<dbReference type="Pfam" id="PF17390">
    <property type="entry name" value="Bac_rhamnosid_C"/>
    <property type="match status" value="1"/>
</dbReference>
<dbReference type="Gene3D" id="1.50.10.10">
    <property type="match status" value="1"/>
</dbReference>
<protein>
    <recommendedName>
        <fullName evidence="2">alpha-L-rhamnosidase</fullName>
        <ecNumber evidence="2">3.2.1.40</ecNumber>
    </recommendedName>
</protein>
<dbReference type="InterPro" id="IPR012341">
    <property type="entry name" value="6hp_glycosidase-like_sf"/>
</dbReference>
<dbReference type="PANTHER" id="PTHR33307">
    <property type="entry name" value="ALPHA-RHAMNOSIDASE (EUROFUNG)"/>
    <property type="match status" value="1"/>
</dbReference>
<feature type="domain" description="Alpha-L-rhamnosidase six-hairpin glycosidase" evidence="6">
    <location>
        <begin position="487"/>
        <end position="799"/>
    </location>
</feature>
<dbReference type="Pfam" id="PF17389">
    <property type="entry name" value="Bac_rhamnosid6H"/>
    <property type="match status" value="1"/>
</dbReference>
<gene>
    <name evidence="8" type="ORF">FE782_27625</name>
</gene>
<keyword evidence="9" id="KW-1185">Reference proteome</keyword>
<dbReference type="InterPro" id="IPR016007">
    <property type="entry name" value="Alpha_rhamnosid"/>
</dbReference>
<evidence type="ECO:0000256" key="1">
    <source>
        <dbReference type="ARBA" id="ARBA00001445"/>
    </source>
</evidence>
<dbReference type="Pfam" id="PF08531">
    <property type="entry name" value="Bac_rhamnosid_N"/>
    <property type="match status" value="1"/>
</dbReference>
<feature type="domain" description="Alpha-L-rhamnosidase concanavalin-like" evidence="4">
    <location>
        <begin position="387"/>
        <end position="471"/>
    </location>
</feature>